<evidence type="ECO:0000313" key="17">
    <source>
        <dbReference type="Proteomes" id="UP000830167"/>
    </source>
</evidence>
<evidence type="ECO:0000256" key="11">
    <source>
        <dbReference type="ARBA" id="ARBA00022989"/>
    </source>
</evidence>
<proteinExistence type="predicted"/>
<dbReference type="InterPro" id="IPR011620">
    <property type="entry name" value="Sig_transdc_His_kinase_LytS_TM"/>
</dbReference>
<dbReference type="EMBL" id="CP089291">
    <property type="protein sequence ID" value="UOF92823.1"/>
    <property type="molecule type" value="Genomic_DNA"/>
</dbReference>
<evidence type="ECO:0000256" key="10">
    <source>
        <dbReference type="ARBA" id="ARBA00022840"/>
    </source>
</evidence>
<evidence type="ECO:0000256" key="1">
    <source>
        <dbReference type="ARBA" id="ARBA00000085"/>
    </source>
</evidence>
<feature type="transmembrane region" description="Helical" evidence="14">
    <location>
        <begin position="92"/>
        <end position="111"/>
    </location>
</feature>
<reference evidence="16" key="1">
    <citation type="submission" date="2021-12" db="EMBL/GenBank/DDBJ databases">
        <title>Alicyclobacillaceae gen. nov., sp. nov., isolated from chalcocite enrichment system.</title>
        <authorList>
            <person name="Jiang Z."/>
        </authorList>
    </citation>
    <scope>NUCLEOTIDE SEQUENCE</scope>
    <source>
        <strain evidence="16">MYW30-H2</strain>
    </source>
</reference>
<protein>
    <recommendedName>
        <fullName evidence="3">histidine kinase</fullName>
        <ecNumber evidence="3">2.7.13.3</ecNumber>
    </recommendedName>
</protein>
<dbReference type="EC" id="2.7.13.3" evidence="3"/>
<feature type="transmembrane region" description="Helical" evidence="14">
    <location>
        <begin position="165"/>
        <end position="184"/>
    </location>
</feature>
<dbReference type="InterPro" id="IPR005467">
    <property type="entry name" value="His_kinase_dom"/>
</dbReference>
<dbReference type="PRINTS" id="PR00344">
    <property type="entry name" value="BCTRLSENSOR"/>
</dbReference>
<keyword evidence="12" id="KW-0902">Two-component regulatory system</keyword>
<keyword evidence="11 14" id="KW-1133">Transmembrane helix</keyword>
<evidence type="ECO:0000256" key="12">
    <source>
        <dbReference type="ARBA" id="ARBA00023012"/>
    </source>
</evidence>
<evidence type="ECO:0000256" key="8">
    <source>
        <dbReference type="ARBA" id="ARBA00022741"/>
    </source>
</evidence>
<comment type="subcellular location">
    <subcellularLocation>
        <location evidence="2">Cell membrane</location>
        <topology evidence="2">Multi-pass membrane protein</topology>
    </subcellularLocation>
</comment>
<organism evidence="16 17">
    <name type="scientific">Fodinisporobacter ferrooxydans</name>
    <dbReference type="NCBI Taxonomy" id="2901836"/>
    <lineage>
        <taxon>Bacteria</taxon>
        <taxon>Bacillati</taxon>
        <taxon>Bacillota</taxon>
        <taxon>Bacilli</taxon>
        <taxon>Bacillales</taxon>
        <taxon>Alicyclobacillaceae</taxon>
        <taxon>Fodinisporobacter</taxon>
    </lineage>
</organism>
<dbReference type="SMART" id="SM00388">
    <property type="entry name" value="HisKA"/>
    <property type="match status" value="1"/>
</dbReference>
<dbReference type="InterPro" id="IPR003594">
    <property type="entry name" value="HATPase_dom"/>
</dbReference>
<gene>
    <name evidence="16" type="ORF">LSG31_09680</name>
</gene>
<keyword evidence="13 14" id="KW-0472">Membrane</keyword>
<dbReference type="SUPFAM" id="SSF47384">
    <property type="entry name" value="Homodimeric domain of signal transducing histidine kinase"/>
    <property type="match status" value="1"/>
</dbReference>
<dbReference type="GO" id="GO:0016301">
    <property type="term" value="F:kinase activity"/>
    <property type="evidence" value="ECO:0007669"/>
    <property type="project" value="UniProtKB-KW"/>
</dbReference>
<evidence type="ECO:0000259" key="15">
    <source>
        <dbReference type="PROSITE" id="PS50109"/>
    </source>
</evidence>
<dbReference type="Gene3D" id="1.10.287.130">
    <property type="match status" value="1"/>
</dbReference>
<dbReference type="PANTHER" id="PTHR43065">
    <property type="entry name" value="SENSOR HISTIDINE KINASE"/>
    <property type="match status" value="1"/>
</dbReference>
<evidence type="ECO:0000256" key="3">
    <source>
        <dbReference type="ARBA" id="ARBA00012438"/>
    </source>
</evidence>
<dbReference type="InterPro" id="IPR036097">
    <property type="entry name" value="HisK_dim/P_sf"/>
</dbReference>
<dbReference type="InterPro" id="IPR004358">
    <property type="entry name" value="Sig_transdc_His_kin-like_C"/>
</dbReference>
<keyword evidence="5" id="KW-0597">Phosphoprotein</keyword>
<dbReference type="Proteomes" id="UP000830167">
    <property type="component" value="Chromosome"/>
</dbReference>
<dbReference type="Pfam" id="PF07694">
    <property type="entry name" value="5TM-5TMR_LYT"/>
    <property type="match status" value="1"/>
</dbReference>
<keyword evidence="4" id="KW-1003">Cell membrane</keyword>
<keyword evidence="10" id="KW-0067">ATP-binding</keyword>
<dbReference type="PROSITE" id="PS50109">
    <property type="entry name" value="HIS_KIN"/>
    <property type="match status" value="1"/>
</dbReference>
<dbReference type="Gene3D" id="3.30.565.10">
    <property type="entry name" value="Histidine kinase-like ATPase, C-terminal domain"/>
    <property type="match status" value="1"/>
</dbReference>
<keyword evidence="8" id="KW-0547">Nucleotide-binding</keyword>
<dbReference type="PANTHER" id="PTHR43065:SF53">
    <property type="entry name" value="SPORULATION KINASE B"/>
    <property type="match status" value="1"/>
</dbReference>
<keyword evidence="17" id="KW-1185">Reference proteome</keyword>
<evidence type="ECO:0000313" key="16">
    <source>
        <dbReference type="EMBL" id="UOF92823.1"/>
    </source>
</evidence>
<sequence>MIIILFPIFIYQLIIENRLFKNFSRRNFLFIGVLSGVSSIFCMTFPIVLSDGFLLDLRWIPYAIAILYGGFYSWIPAFVMILGYRLYIGGSAVYTSFPIAIVFALAVFLIRKQFHVLNRNKKMMYGGVIGGVSFLLVIVTFYIFLEMNDDVTNVDSYEVVFYLKAYFLSVIAMAISIFLIENMIENKKMHAEIQRSEKLTVISELAASIAHEVRNPLTVVRGFIQLLSKSVDEKNQQYIKMVINELDRAESIISDYLNLARPHNDRIEPIEVCNHLNSIVDIMSPYALMKNIELRLDCEKGIRIQGDKDKFKQIIMNLIKNSIEAIVLRGSIAVQAFRSDDRVIITITDSGEGMTQEQLQRVGNPFYSTKENGTGLGLMVTFQLIESMGGKLEIFSELGKGTEARIGLPAVRVGCETEQTSRYETNIGGV</sequence>
<evidence type="ECO:0000256" key="9">
    <source>
        <dbReference type="ARBA" id="ARBA00022777"/>
    </source>
</evidence>
<feature type="transmembrane region" description="Helical" evidence="14">
    <location>
        <begin position="123"/>
        <end position="145"/>
    </location>
</feature>
<evidence type="ECO:0000256" key="4">
    <source>
        <dbReference type="ARBA" id="ARBA00022475"/>
    </source>
</evidence>
<dbReference type="Pfam" id="PF00512">
    <property type="entry name" value="HisKA"/>
    <property type="match status" value="1"/>
</dbReference>
<evidence type="ECO:0000256" key="13">
    <source>
        <dbReference type="ARBA" id="ARBA00023136"/>
    </source>
</evidence>
<evidence type="ECO:0000256" key="6">
    <source>
        <dbReference type="ARBA" id="ARBA00022679"/>
    </source>
</evidence>
<keyword evidence="7 14" id="KW-0812">Transmembrane</keyword>
<feature type="transmembrane region" description="Helical" evidence="14">
    <location>
        <begin position="62"/>
        <end position="86"/>
    </location>
</feature>
<evidence type="ECO:0000256" key="14">
    <source>
        <dbReference type="SAM" id="Phobius"/>
    </source>
</evidence>
<keyword evidence="6" id="KW-0808">Transferase</keyword>
<dbReference type="RefSeq" id="WP_347439481.1">
    <property type="nucleotide sequence ID" value="NZ_CP089291.1"/>
</dbReference>
<evidence type="ECO:0000256" key="2">
    <source>
        <dbReference type="ARBA" id="ARBA00004651"/>
    </source>
</evidence>
<dbReference type="SMART" id="SM00387">
    <property type="entry name" value="HATPase_c"/>
    <property type="match status" value="1"/>
</dbReference>
<accession>A0ABY4CUB1</accession>
<dbReference type="SUPFAM" id="SSF55874">
    <property type="entry name" value="ATPase domain of HSP90 chaperone/DNA topoisomerase II/histidine kinase"/>
    <property type="match status" value="1"/>
</dbReference>
<dbReference type="InterPro" id="IPR003661">
    <property type="entry name" value="HisK_dim/P_dom"/>
</dbReference>
<dbReference type="InterPro" id="IPR036890">
    <property type="entry name" value="HATPase_C_sf"/>
</dbReference>
<feature type="transmembrane region" description="Helical" evidence="14">
    <location>
        <begin position="28"/>
        <end position="50"/>
    </location>
</feature>
<comment type="catalytic activity">
    <reaction evidence="1">
        <text>ATP + protein L-histidine = ADP + protein N-phospho-L-histidine.</text>
        <dbReference type="EC" id="2.7.13.3"/>
    </reaction>
</comment>
<feature type="domain" description="Histidine kinase" evidence="15">
    <location>
        <begin position="208"/>
        <end position="412"/>
    </location>
</feature>
<dbReference type="CDD" id="cd00082">
    <property type="entry name" value="HisKA"/>
    <property type="match status" value="1"/>
</dbReference>
<evidence type="ECO:0000256" key="7">
    <source>
        <dbReference type="ARBA" id="ARBA00022692"/>
    </source>
</evidence>
<dbReference type="Pfam" id="PF02518">
    <property type="entry name" value="HATPase_c"/>
    <property type="match status" value="1"/>
</dbReference>
<evidence type="ECO:0000256" key="5">
    <source>
        <dbReference type="ARBA" id="ARBA00022553"/>
    </source>
</evidence>
<name>A0ABY4CUB1_9BACL</name>
<keyword evidence="9 16" id="KW-0418">Kinase</keyword>